<name>A0A498NXS9_LABRO</name>
<comment type="caution">
    <text evidence="1">The sequence shown here is derived from an EMBL/GenBank/DDBJ whole genome shotgun (WGS) entry which is preliminary data.</text>
</comment>
<sequence>MTQNNSVVSKNAPALVAGRKWRQASAVEEAISAIKHVDIVEHVQQGRGGLGLTMRRPEWNKATAPEWRKMVVEETHRQEEAARWARAVSLVQCKAKFLSPSFHIDEPVQLHVYVRADCPHPVRFSKLCVSLSNQEYNQYCLLEDASKGKDILEPSTQENISRVWDSC</sequence>
<dbReference type="EMBL" id="QBIY01007378">
    <property type="protein sequence ID" value="RXN36671.1"/>
    <property type="molecule type" value="Genomic_DNA"/>
</dbReference>
<dbReference type="AlphaFoldDB" id="A0A498NXS9"/>
<organism evidence="1 2">
    <name type="scientific">Labeo rohita</name>
    <name type="common">Indian major carp</name>
    <name type="synonym">Cyprinus rohita</name>
    <dbReference type="NCBI Taxonomy" id="84645"/>
    <lineage>
        <taxon>Eukaryota</taxon>
        <taxon>Metazoa</taxon>
        <taxon>Chordata</taxon>
        <taxon>Craniata</taxon>
        <taxon>Vertebrata</taxon>
        <taxon>Euteleostomi</taxon>
        <taxon>Actinopterygii</taxon>
        <taxon>Neopterygii</taxon>
        <taxon>Teleostei</taxon>
        <taxon>Ostariophysi</taxon>
        <taxon>Cypriniformes</taxon>
        <taxon>Cyprinidae</taxon>
        <taxon>Labeoninae</taxon>
        <taxon>Labeonini</taxon>
        <taxon>Labeo</taxon>
    </lineage>
</organism>
<gene>
    <name evidence="1" type="ORF">ROHU_002758</name>
</gene>
<reference evidence="1 2" key="1">
    <citation type="submission" date="2018-03" db="EMBL/GenBank/DDBJ databases">
        <title>Draft genome sequence of Rohu Carp (Labeo rohita).</title>
        <authorList>
            <person name="Das P."/>
            <person name="Kushwaha B."/>
            <person name="Joshi C.G."/>
            <person name="Kumar D."/>
            <person name="Nagpure N.S."/>
            <person name="Sahoo L."/>
            <person name="Das S.P."/>
            <person name="Bit A."/>
            <person name="Patnaik S."/>
            <person name="Meher P.K."/>
            <person name="Jayasankar P."/>
            <person name="Koringa P.G."/>
            <person name="Patel N.V."/>
            <person name="Hinsu A.T."/>
            <person name="Kumar R."/>
            <person name="Pandey M."/>
            <person name="Agarwal S."/>
            <person name="Srivastava S."/>
            <person name="Singh M."/>
            <person name="Iquebal M.A."/>
            <person name="Jaiswal S."/>
            <person name="Angadi U.B."/>
            <person name="Kumar N."/>
            <person name="Raza M."/>
            <person name="Shah T.M."/>
            <person name="Rai A."/>
            <person name="Jena J.K."/>
        </authorList>
    </citation>
    <scope>NUCLEOTIDE SEQUENCE [LARGE SCALE GENOMIC DNA]</scope>
    <source>
        <strain evidence="1">DASCIFA01</strain>
        <tissue evidence="1">Testis</tissue>
    </source>
</reference>
<evidence type="ECO:0000313" key="2">
    <source>
        <dbReference type="Proteomes" id="UP000290572"/>
    </source>
</evidence>
<dbReference type="STRING" id="84645.A0A498NXS9"/>
<accession>A0A498NXS9</accession>
<dbReference type="PANTHER" id="PTHR14374:SF0">
    <property type="entry name" value="TRAFFICKING PROTEIN PARTICLE COMPLEX SUBUNIT 11"/>
    <property type="match status" value="1"/>
</dbReference>
<proteinExistence type="predicted"/>
<protein>
    <submittedName>
        <fullName evidence="1">Trafficking particle complex subunit 11</fullName>
    </submittedName>
</protein>
<dbReference type="Proteomes" id="UP000290572">
    <property type="component" value="Unassembled WGS sequence"/>
</dbReference>
<dbReference type="PANTHER" id="PTHR14374">
    <property type="entry name" value="FOIE GRAS"/>
    <property type="match status" value="1"/>
</dbReference>
<keyword evidence="2" id="KW-1185">Reference proteome</keyword>
<evidence type="ECO:0000313" key="1">
    <source>
        <dbReference type="EMBL" id="RXN36671.1"/>
    </source>
</evidence>